<dbReference type="InterPro" id="IPR008258">
    <property type="entry name" value="Transglycosylase_SLT_dom_1"/>
</dbReference>
<accession>A0ABU6QXT1</accession>
<dbReference type="CDD" id="cd13402">
    <property type="entry name" value="LT_TF-like"/>
    <property type="match status" value="1"/>
</dbReference>
<keyword evidence="3" id="KW-1185">Reference proteome</keyword>
<feature type="domain" description="Transglycosylase SLT" evidence="1">
    <location>
        <begin position="94"/>
        <end position="163"/>
    </location>
</feature>
<organism evidence="2 3">
    <name type="scientific">Stylosanthes scabra</name>
    <dbReference type="NCBI Taxonomy" id="79078"/>
    <lineage>
        <taxon>Eukaryota</taxon>
        <taxon>Viridiplantae</taxon>
        <taxon>Streptophyta</taxon>
        <taxon>Embryophyta</taxon>
        <taxon>Tracheophyta</taxon>
        <taxon>Spermatophyta</taxon>
        <taxon>Magnoliopsida</taxon>
        <taxon>eudicotyledons</taxon>
        <taxon>Gunneridae</taxon>
        <taxon>Pentapetalae</taxon>
        <taxon>rosids</taxon>
        <taxon>fabids</taxon>
        <taxon>Fabales</taxon>
        <taxon>Fabaceae</taxon>
        <taxon>Papilionoideae</taxon>
        <taxon>50 kb inversion clade</taxon>
        <taxon>dalbergioids sensu lato</taxon>
        <taxon>Dalbergieae</taxon>
        <taxon>Pterocarpus clade</taxon>
        <taxon>Stylosanthes</taxon>
    </lineage>
</organism>
<evidence type="ECO:0000259" key="1">
    <source>
        <dbReference type="Pfam" id="PF01464"/>
    </source>
</evidence>
<dbReference type="SUPFAM" id="SSF53955">
    <property type="entry name" value="Lysozyme-like"/>
    <property type="match status" value="1"/>
</dbReference>
<reference evidence="2 3" key="1">
    <citation type="journal article" date="2023" name="Plants (Basel)">
        <title>Bridging the Gap: Combining Genomics and Transcriptomics Approaches to Understand Stylosanthes scabra, an Orphan Legume from the Brazilian Caatinga.</title>
        <authorList>
            <person name="Ferreira-Neto J.R.C."/>
            <person name="da Silva M.D."/>
            <person name="Binneck E."/>
            <person name="de Melo N.F."/>
            <person name="da Silva R.H."/>
            <person name="de Melo A.L.T.M."/>
            <person name="Pandolfi V."/>
            <person name="Bustamante F.O."/>
            <person name="Brasileiro-Vidal A.C."/>
            <person name="Benko-Iseppon A.M."/>
        </authorList>
    </citation>
    <scope>NUCLEOTIDE SEQUENCE [LARGE SCALE GENOMIC DNA]</scope>
    <source>
        <tissue evidence="2">Leaves</tissue>
    </source>
</reference>
<dbReference type="Gene3D" id="1.10.530.10">
    <property type="match status" value="1"/>
</dbReference>
<dbReference type="EMBL" id="JASCZI010003662">
    <property type="protein sequence ID" value="MED6116904.1"/>
    <property type="molecule type" value="Genomic_DNA"/>
</dbReference>
<name>A0ABU6QXT1_9FABA</name>
<comment type="caution">
    <text evidence="2">The sequence shown here is derived from an EMBL/GenBank/DDBJ whole genome shotgun (WGS) entry which is preliminary data.</text>
</comment>
<dbReference type="Pfam" id="PF01464">
    <property type="entry name" value="SLT"/>
    <property type="match status" value="1"/>
</dbReference>
<evidence type="ECO:0000313" key="3">
    <source>
        <dbReference type="Proteomes" id="UP001341840"/>
    </source>
</evidence>
<protein>
    <recommendedName>
        <fullName evidence="1">Transglycosylase SLT domain-containing protein</fullName>
    </recommendedName>
</protein>
<dbReference type="InterPro" id="IPR023346">
    <property type="entry name" value="Lysozyme-like_dom_sf"/>
</dbReference>
<feature type="non-terminal residue" evidence="2">
    <location>
        <position position="1"/>
    </location>
</feature>
<dbReference type="Proteomes" id="UP001341840">
    <property type="component" value="Unassembled WGS sequence"/>
</dbReference>
<evidence type="ECO:0000313" key="2">
    <source>
        <dbReference type="EMBL" id="MED6116904.1"/>
    </source>
</evidence>
<sequence length="473" mass="50708">WIADLIRDKVKSLINAPLESAKKAFPYPFAQLPISLFQKMLDQVIDWATGGGSDSGEDPGGSGVERWRGTVKQALARVGLPTSSDYVEAWLRQIQTESGGNPKAVQGNIGDINNATGNLAQGLVQVIPPTFRANRDPSLPDDPFNPLANLVAGMRYAKATYGSQGMLRAIGKGHGYAEGGLVRPALFDGGGVLEPGVQFIDHQRTRPDYVLSEPQWQAMYTIAEKQSESGEIHMHMETRADQDPTIMGRRAGEALAWQMEKDLKGWFGGVGVHADDTQRTLGHGLFAASALRTGRALTLSGFMLFSTDEDRLLADRFLSGLLWDGEFGELEVTTGDLTLSTQVRLDGEVSHAYHGEHGVDLQVPLVAPDPFLYGDEQVARIYPAGTGTGLVWPLFSGPSEDGESLVSVGGLSYGARTLDTLAVVHNRGNAESHPVIRVWGEFPSGFTLTADTGETIAYPVLACAGPGPVGRVG</sequence>
<gene>
    <name evidence="2" type="ORF">PIB30_104674</name>
</gene>
<proteinExistence type="predicted"/>